<evidence type="ECO:0000256" key="5">
    <source>
        <dbReference type="SAM" id="MobiDB-lite"/>
    </source>
</evidence>
<proteinExistence type="inferred from homology"/>
<evidence type="ECO:0000259" key="6">
    <source>
        <dbReference type="Pfam" id="PF04091"/>
    </source>
</evidence>
<evidence type="ECO:0000256" key="3">
    <source>
        <dbReference type="ARBA" id="ARBA00022483"/>
    </source>
</evidence>
<dbReference type="InterPro" id="IPR007225">
    <property type="entry name" value="EXOC6/Sec15"/>
</dbReference>
<keyword evidence="4" id="KW-0175">Coiled coil</keyword>
<dbReference type="PANTHER" id="PTHR12702">
    <property type="entry name" value="SEC15"/>
    <property type="match status" value="1"/>
</dbReference>
<keyword evidence="8" id="KW-1185">Reference proteome</keyword>
<dbReference type="Gene3D" id="1.10.357.30">
    <property type="entry name" value="Exocyst complex subunit Sec15 C-terminal domain, N-terminal subdomain"/>
    <property type="match status" value="1"/>
</dbReference>
<dbReference type="InterPro" id="IPR042045">
    <property type="entry name" value="EXOC6/Sec15_C_dom1"/>
</dbReference>
<evidence type="ECO:0000256" key="4">
    <source>
        <dbReference type="ARBA" id="ARBA00023054"/>
    </source>
</evidence>
<evidence type="ECO:0000313" key="7">
    <source>
        <dbReference type="EMBL" id="ETO26356.1"/>
    </source>
</evidence>
<comment type="similarity">
    <text evidence="1">Belongs to the SEC15 family.</text>
</comment>
<evidence type="ECO:0000256" key="1">
    <source>
        <dbReference type="ARBA" id="ARBA00007944"/>
    </source>
</evidence>
<organism evidence="7 8">
    <name type="scientific">Reticulomyxa filosa</name>
    <dbReference type="NCBI Taxonomy" id="46433"/>
    <lineage>
        <taxon>Eukaryota</taxon>
        <taxon>Sar</taxon>
        <taxon>Rhizaria</taxon>
        <taxon>Retaria</taxon>
        <taxon>Foraminifera</taxon>
        <taxon>Monothalamids</taxon>
        <taxon>Reticulomyxidae</taxon>
        <taxon>Reticulomyxa</taxon>
    </lineage>
</organism>
<feature type="compositionally biased region" description="Basic and acidic residues" evidence="5">
    <location>
        <begin position="137"/>
        <end position="146"/>
    </location>
</feature>
<dbReference type="GO" id="GO:0090522">
    <property type="term" value="P:vesicle tethering involved in exocytosis"/>
    <property type="evidence" value="ECO:0007669"/>
    <property type="project" value="InterPro"/>
</dbReference>
<feature type="domain" description="Exocyst complex subunit EXOC6/Sec15 C-terminal" evidence="6">
    <location>
        <begin position="153"/>
        <end position="399"/>
    </location>
</feature>
<evidence type="ECO:0000256" key="2">
    <source>
        <dbReference type="ARBA" id="ARBA00022448"/>
    </source>
</evidence>
<feature type="domain" description="Exocyst complex subunit EXOC6/Sec15 C-terminal" evidence="6">
    <location>
        <begin position="48"/>
        <end position="111"/>
    </location>
</feature>
<dbReference type="AlphaFoldDB" id="X6NK61"/>
<dbReference type="GO" id="GO:0006893">
    <property type="term" value="P:Golgi to plasma membrane transport"/>
    <property type="evidence" value="ECO:0007669"/>
    <property type="project" value="TreeGrafter"/>
</dbReference>
<dbReference type="InterPro" id="IPR046361">
    <property type="entry name" value="EXOC6/Sec15_C"/>
</dbReference>
<name>X6NK61_RETFI</name>
<dbReference type="InterPro" id="IPR042044">
    <property type="entry name" value="EXOC6PINT-1/Sec15/Tip20_C_dom2"/>
</dbReference>
<dbReference type="EMBL" id="ASPP01007924">
    <property type="protein sequence ID" value="ETO26356.1"/>
    <property type="molecule type" value="Genomic_DNA"/>
</dbReference>
<dbReference type="PANTHER" id="PTHR12702:SF0">
    <property type="entry name" value="EXOCYST COMPLEX COMPONENT 6"/>
    <property type="match status" value="1"/>
</dbReference>
<dbReference type="Gene3D" id="1.20.58.670">
    <property type="entry name" value="Dsl1p vesicle tethering complex, Tip20p subunit, domain D"/>
    <property type="match status" value="1"/>
</dbReference>
<feature type="region of interest" description="Disordered" evidence="5">
    <location>
        <begin position="113"/>
        <end position="153"/>
    </location>
</feature>
<keyword evidence="2" id="KW-0813">Transport</keyword>
<keyword evidence="3" id="KW-0268">Exocytosis</keyword>
<dbReference type="Proteomes" id="UP000023152">
    <property type="component" value="Unassembled WGS sequence"/>
</dbReference>
<sequence>MYMLSYAYVHYVPICFYNADGLNEDEQALGDQKEISFNRPGHVLEMPSKFPITVPFSNAVPKFCIELSGFIERYGEFAKYLTEMTSFIRNAVQRVLFVGVVVIKEISAEMQAMSSQQQRSEMRPNSGELSPTADASGSRKDKDKTGKNSGQTRSSLGISELAQLAVNAHYLEKACNYFEERIVIAGEGISIRNNKTSVLSPSTRHRLFYEEPAPKMHEARQSLIHVASACGHALLVSLTAEIEAHLEKNMKNISYHPERSTSINEKPQSYVNELIGFVKGIIVAKLTYLPYSYQKSAYFLACTRINQYLLSSLISEEYSNINKKINIIGVYNLHLDVKAFEDFSRETGVTDLDSAFKQLRVLLDLLLSGNGLLEYLDEEIRQKKYSYVLASDLKKILERFQTKLSLFSGKLPDYVSNLDKKVIKAVLKALEHV</sequence>
<gene>
    <name evidence="7" type="ORF">RFI_10785</name>
</gene>
<reference evidence="7 8" key="1">
    <citation type="journal article" date="2013" name="Curr. Biol.">
        <title>The Genome of the Foraminiferan Reticulomyxa filosa.</title>
        <authorList>
            <person name="Glockner G."/>
            <person name="Hulsmann N."/>
            <person name="Schleicher M."/>
            <person name="Noegel A.A."/>
            <person name="Eichinger L."/>
            <person name="Gallinger C."/>
            <person name="Pawlowski J."/>
            <person name="Sierra R."/>
            <person name="Euteneuer U."/>
            <person name="Pillet L."/>
            <person name="Moustafa A."/>
            <person name="Platzer M."/>
            <person name="Groth M."/>
            <person name="Szafranski K."/>
            <person name="Schliwa M."/>
        </authorList>
    </citation>
    <scope>NUCLEOTIDE SEQUENCE [LARGE SCALE GENOMIC DNA]</scope>
</reference>
<dbReference type="GO" id="GO:0000145">
    <property type="term" value="C:exocyst"/>
    <property type="evidence" value="ECO:0007669"/>
    <property type="project" value="TreeGrafter"/>
</dbReference>
<dbReference type="GO" id="GO:0006886">
    <property type="term" value="P:intracellular protein transport"/>
    <property type="evidence" value="ECO:0007669"/>
    <property type="project" value="InterPro"/>
</dbReference>
<dbReference type="Pfam" id="PF04091">
    <property type="entry name" value="Sec15_C"/>
    <property type="match status" value="2"/>
</dbReference>
<protein>
    <submittedName>
        <fullName evidence="7">Exocyst complex component</fullName>
    </submittedName>
</protein>
<dbReference type="GO" id="GO:0016020">
    <property type="term" value="C:membrane"/>
    <property type="evidence" value="ECO:0007669"/>
    <property type="project" value="TreeGrafter"/>
</dbReference>
<comment type="caution">
    <text evidence="7">The sequence shown here is derived from an EMBL/GenBank/DDBJ whole genome shotgun (WGS) entry which is preliminary data.</text>
</comment>
<accession>X6NK61</accession>
<evidence type="ECO:0000313" key="8">
    <source>
        <dbReference type="Proteomes" id="UP000023152"/>
    </source>
</evidence>